<accession>A0A392VP31</accession>
<dbReference type="AlphaFoldDB" id="A0A392VP31"/>
<dbReference type="EMBL" id="LXQA011236636">
    <property type="protein sequence ID" value="MCI90158.1"/>
    <property type="molecule type" value="Genomic_DNA"/>
</dbReference>
<reference evidence="1 2" key="1">
    <citation type="journal article" date="2018" name="Front. Plant Sci.">
        <title>Red Clover (Trifolium pratense) and Zigzag Clover (T. medium) - A Picture of Genomic Similarities and Differences.</title>
        <authorList>
            <person name="Dluhosova J."/>
            <person name="Istvanek J."/>
            <person name="Nedelnik J."/>
            <person name="Repkova J."/>
        </authorList>
    </citation>
    <scope>NUCLEOTIDE SEQUENCE [LARGE SCALE GENOMIC DNA]</scope>
    <source>
        <strain evidence="2">cv. 10/8</strain>
        <tissue evidence="1">Leaf</tissue>
    </source>
</reference>
<dbReference type="Proteomes" id="UP000265520">
    <property type="component" value="Unassembled WGS sequence"/>
</dbReference>
<organism evidence="1 2">
    <name type="scientific">Trifolium medium</name>
    <dbReference type="NCBI Taxonomy" id="97028"/>
    <lineage>
        <taxon>Eukaryota</taxon>
        <taxon>Viridiplantae</taxon>
        <taxon>Streptophyta</taxon>
        <taxon>Embryophyta</taxon>
        <taxon>Tracheophyta</taxon>
        <taxon>Spermatophyta</taxon>
        <taxon>Magnoliopsida</taxon>
        <taxon>eudicotyledons</taxon>
        <taxon>Gunneridae</taxon>
        <taxon>Pentapetalae</taxon>
        <taxon>rosids</taxon>
        <taxon>fabids</taxon>
        <taxon>Fabales</taxon>
        <taxon>Fabaceae</taxon>
        <taxon>Papilionoideae</taxon>
        <taxon>50 kb inversion clade</taxon>
        <taxon>NPAAA clade</taxon>
        <taxon>Hologalegina</taxon>
        <taxon>IRL clade</taxon>
        <taxon>Trifolieae</taxon>
        <taxon>Trifolium</taxon>
    </lineage>
</organism>
<evidence type="ECO:0000313" key="2">
    <source>
        <dbReference type="Proteomes" id="UP000265520"/>
    </source>
</evidence>
<protein>
    <submittedName>
        <fullName evidence="1">Uncharacterized protein</fullName>
    </submittedName>
</protein>
<name>A0A392VP31_9FABA</name>
<evidence type="ECO:0000313" key="1">
    <source>
        <dbReference type="EMBL" id="MCI90158.1"/>
    </source>
</evidence>
<comment type="caution">
    <text evidence="1">The sequence shown here is derived from an EMBL/GenBank/DDBJ whole genome shotgun (WGS) entry which is preliminary data.</text>
</comment>
<feature type="non-terminal residue" evidence="1">
    <location>
        <position position="1"/>
    </location>
</feature>
<keyword evidence="2" id="KW-1185">Reference proteome</keyword>
<sequence length="38" mass="3993">RGYVVLQLNSPGSTRITVSVPYVSLDGVSPVMECGVVL</sequence>
<proteinExistence type="predicted"/>